<organism evidence="5 6">
    <name type="scientific">[Myrmecia] bisecta</name>
    <dbReference type="NCBI Taxonomy" id="41462"/>
    <lineage>
        <taxon>Eukaryota</taxon>
        <taxon>Viridiplantae</taxon>
        <taxon>Chlorophyta</taxon>
        <taxon>core chlorophytes</taxon>
        <taxon>Trebouxiophyceae</taxon>
        <taxon>Trebouxiales</taxon>
        <taxon>Trebouxiaceae</taxon>
        <taxon>Myrmecia</taxon>
    </lineage>
</organism>
<proteinExistence type="predicted"/>
<evidence type="ECO:0000256" key="1">
    <source>
        <dbReference type="ARBA" id="ARBA00004613"/>
    </source>
</evidence>
<evidence type="ECO:0000313" key="5">
    <source>
        <dbReference type="EMBL" id="KAK9814554.1"/>
    </source>
</evidence>
<gene>
    <name evidence="5" type="ORF">WJX72_007793</name>
</gene>
<name>A0AAW1PY99_9CHLO</name>
<dbReference type="EMBL" id="JALJOR010000007">
    <property type="protein sequence ID" value="KAK9814554.1"/>
    <property type="molecule type" value="Genomic_DNA"/>
</dbReference>
<accession>A0AAW1PY99</accession>
<evidence type="ECO:0000256" key="2">
    <source>
        <dbReference type="ARBA" id="ARBA00022525"/>
    </source>
</evidence>
<comment type="caution">
    <text evidence="5">The sequence shown here is derived from an EMBL/GenBank/DDBJ whole genome shotgun (WGS) entry which is preliminary data.</text>
</comment>
<comment type="subcellular location">
    <subcellularLocation>
        <location evidence="1">Secreted</location>
    </subcellularLocation>
</comment>
<keyword evidence="3" id="KW-1015">Disulfide bond</keyword>
<keyword evidence="4" id="KW-0472">Membrane</keyword>
<reference evidence="5 6" key="1">
    <citation type="journal article" date="2024" name="Nat. Commun.">
        <title>Phylogenomics reveals the evolutionary origins of lichenization in chlorophyte algae.</title>
        <authorList>
            <person name="Puginier C."/>
            <person name="Libourel C."/>
            <person name="Otte J."/>
            <person name="Skaloud P."/>
            <person name="Haon M."/>
            <person name="Grisel S."/>
            <person name="Petersen M."/>
            <person name="Berrin J.G."/>
            <person name="Delaux P.M."/>
            <person name="Dal Grande F."/>
            <person name="Keller J."/>
        </authorList>
    </citation>
    <scope>NUCLEOTIDE SEQUENCE [LARGE SCALE GENOMIC DNA]</scope>
    <source>
        <strain evidence="5 6">SAG 2043</strain>
    </source>
</reference>
<dbReference type="Pfam" id="PF19030">
    <property type="entry name" value="TSP1_ADAMTS"/>
    <property type="match status" value="2"/>
</dbReference>
<dbReference type="AlphaFoldDB" id="A0AAW1PY99"/>
<dbReference type="PROSITE" id="PS50092">
    <property type="entry name" value="TSP1"/>
    <property type="match status" value="2"/>
</dbReference>
<dbReference type="Proteomes" id="UP001489004">
    <property type="component" value="Unassembled WGS sequence"/>
</dbReference>
<protein>
    <submittedName>
        <fullName evidence="5">Uncharacterized protein</fullName>
    </submittedName>
</protein>
<dbReference type="InterPro" id="IPR013273">
    <property type="entry name" value="ADAMTS/ADAMTS-like"/>
</dbReference>
<dbReference type="SMART" id="SM00209">
    <property type="entry name" value="TSP1"/>
    <property type="match status" value="2"/>
</dbReference>
<dbReference type="GO" id="GO:0005576">
    <property type="term" value="C:extracellular region"/>
    <property type="evidence" value="ECO:0007669"/>
    <property type="project" value="UniProtKB-SubCell"/>
</dbReference>
<dbReference type="InterPro" id="IPR036383">
    <property type="entry name" value="TSP1_rpt_sf"/>
</dbReference>
<dbReference type="InterPro" id="IPR000884">
    <property type="entry name" value="TSP1_rpt"/>
</dbReference>
<feature type="transmembrane region" description="Helical" evidence="4">
    <location>
        <begin position="513"/>
        <end position="533"/>
    </location>
</feature>
<keyword evidence="4" id="KW-1133">Transmembrane helix</keyword>
<keyword evidence="2" id="KW-0964">Secreted</keyword>
<evidence type="ECO:0000313" key="6">
    <source>
        <dbReference type="Proteomes" id="UP001489004"/>
    </source>
</evidence>
<keyword evidence="6" id="KW-1185">Reference proteome</keyword>
<sequence length="536" mass="53982">MGSEWGACSTACGGGEQTRHVGCYHPSNGTRAQDIFCQGSSPAESRPCNQAPCAASWYLARVSSCADPSDQPMSAPLCMDVQGRLLSAEAVPSTTQPRSAEATSYTWYIGAWEACSAECGGGEASRAVHCVTPIGDIVEDGRWSGRECEIPASCESGIVDGLGLCCAAGVVSAAGSCCASPSAVLDAQGDCCNAGVVDACGVCGGAAQFADVQGACCATALDAAGVCCASGRLDGCGMCNGKGASCSTRGTVNLQIANLAAGDTSAAHLNATLTGLLGAALGSSVVITDMQLPPEWTAALPSEQEPVQMQTRRLRGHALASLIRGASQLLRLSSAGAAAPAEPAEEPTLRLRFAAAPLAGLHLASVVAAIGEAEQQGTCGDGICQAGERDASHTALACPEDCPHAFVSCPAPAAEGLHASKPCNGQGRPGLELGTCIRDASIVLPPTQNSPEKGASPKPSTAPGLTKALSAFQAFADAHVGDVRAKVPGGKVRSHLMEATYSFVAGIEFHPHLLAAVLVLTAAFIVAVHKIAAARS</sequence>
<dbReference type="Gene3D" id="2.20.100.10">
    <property type="entry name" value="Thrombospondin type-1 (TSP1) repeat"/>
    <property type="match status" value="1"/>
</dbReference>
<dbReference type="SUPFAM" id="SSF82895">
    <property type="entry name" value="TSP-1 type 1 repeat"/>
    <property type="match status" value="2"/>
</dbReference>
<dbReference type="GO" id="GO:0030198">
    <property type="term" value="P:extracellular matrix organization"/>
    <property type="evidence" value="ECO:0007669"/>
    <property type="project" value="InterPro"/>
</dbReference>
<evidence type="ECO:0000256" key="4">
    <source>
        <dbReference type="SAM" id="Phobius"/>
    </source>
</evidence>
<dbReference type="PRINTS" id="PR01857">
    <property type="entry name" value="ADAMTSFAMILY"/>
</dbReference>
<keyword evidence="4" id="KW-0812">Transmembrane</keyword>
<evidence type="ECO:0000256" key="3">
    <source>
        <dbReference type="ARBA" id="ARBA00023157"/>
    </source>
</evidence>